<proteinExistence type="predicted"/>
<reference evidence="1 2" key="1">
    <citation type="submission" date="2022-11" db="EMBL/GenBank/DDBJ databases">
        <title>Minimal conservation of predation-associated metabolite biosynthetic gene clusters underscores biosynthetic potential of Myxococcota including descriptions for ten novel species: Archangium lansinium sp. nov., Myxococcus landrumus sp. nov., Nannocystis bai.</title>
        <authorList>
            <person name="Ahearne A."/>
            <person name="Stevens C."/>
            <person name="Phillips K."/>
        </authorList>
    </citation>
    <scope>NUCLEOTIDE SEQUENCE [LARGE SCALE GENOMIC DNA]</scope>
    <source>
        <strain evidence="1 2">MIWBW</strain>
    </source>
</reference>
<evidence type="ECO:0000313" key="1">
    <source>
        <dbReference type="EMBL" id="MCY1073086.1"/>
    </source>
</evidence>
<dbReference type="EMBL" id="JAPNKA010000001">
    <property type="protein sequence ID" value="MCY1073086.1"/>
    <property type="molecule type" value="Genomic_DNA"/>
</dbReference>
<organism evidence="1 2">
    <name type="scientific">Archangium lansingense</name>
    <dbReference type="NCBI Taxonomy" id="2995310"/>
    <lineage>
        <taxon>Bacteria</taxon>
        <taxon>Pseudomonadati</taxon>
        <taxon>Myxococcota</taxon>
        <taxon>Myxococcia</taxon>
        <taxon>Myxococcales</taxon>
        <taxon>Cystobacterineae</taxon>
        <taxon>Archangiaceae</taxon>
        <taxon>Archangium</taxon>
    </lineage>
</organism>
<keyword evidence="2" id="KW-1185">Reference proteome</keyword>
<comment type="caution">
    <text evidence="1">The sequence shown here is derived from an EMBL/GenBank/DDBJ whole genome shotgun (WGS) entry which is preliminary data.</text>
</comment>
<sequence>MRGKGAWETRDTAIRKGFEELGAKRIHHGNELRVRLKLLADRGFCAGQAVGWLTQQNRDGRASTFVFSSNADGQAGGHPALRLNKLKSLDEGALLTVVVVVDQRTTRVSSFSIGIQGKGRTTQVPWYARVDFTEAPAGKGPCGHPLLHCHVGQNPDATEEPEIRVPHAWMKPAEVLDWLLATVDSSLEP</sequence>
<name>A0ABT3ZVH7_9BACT</name>
<gene>
    <name evidence="1" type="ORF">OV287_01190</name>
</gene>
<evidence type="ECO:0000313" key="2">
    <source>
        <dbReference type="Proteomes" id="UP001207654"/>
    </source>
</evidence>
<dbReference type="RefSeq" id="WP_267532103.1">
    <property type="nucleotide sequence ID" value="NZ_JAPNKA010000001.1"/>
</dbReference>
<protein>
    <submittedName>
        <fullName evidence="1">Uncharacterized protein</fullName>
    </submittedName>
</protein>
<accession>A0ABT3ZVH7</accession>
<dbReference type="Proteomes" id="UP001207654">
    <property type="component" value="Unassembled WGS sequence"/>
</dbReference>